<dbReference type="AlphaFoldDB" id="L5MDY2"/>
<organism evidence="3 4">
    <name type="scientific">Myotis davidii</name>
    <name type="common">David's myotis</name>
    <dbReference type="NCBI Taxonomy" id="225400"/>
    <lineage>
        <taxon>Eukaryota</taxon>
        <taxon>Metazoa</taxon>
        <taxon>Chordata</taxon>
        <taxon>Craniata</taxon>
        <taxon>Vertebrata</taxon>
        <taxon>Euteleostomi</taxon>
        <taxon>Mammalia</taxon>
        <taxon>Eutheria</taxon>
        <taxon>Laurasiatheria</taxon>
        <taxon>Chiroptera</taxon>
        <taxon>Yangochiroptera</taxon>
        <taxon>Vespertilionidae</taxon>
        <taxon>Myotis</taxon>
    </lineage>
</organism>
<evidence type="ECO:0000313" key="4">
    <source>
        <dbReference type="Proteomes" id="UP000010556"/>
    </source>
</evidence>
<feature type="domain" description="Small ribosomal subunit protein eS4 C-terminal" evidence="2">
    <location>
        <begin position="222"/>
        <end position="269"/>
    </location>
</feature>
<reference evidence="4" key="1">
    <citation type="journal article" date="2013" name="Science">
        <title>Comparative analysis of bat genomes provides insight into the evolution of flight and immunity.</title>
        <authorList>
            <person name="Zhang G."/>
            <person name="Cowled C."/>
            <person name="Shi Z."/>
            <person name="Huang Z."/>
            <person name="Bishop-Lilly K.A."/>
            <person name="Fang X."/>
            <person name="Wynne J.W."/>
            <person name="Xiong Z."/>
            <person name="Baker M.L."/>
            <person name="Zhao W."/>
            <person name="Tachedjian M."/>
            <person name="Zhu Y."/>
            <person name="Zhou P."/>
            <person name="Jiang X."/>
            <person name="Ng J."/>
            <person name="Yang L."/>
            <person name="Wu L."/>
            <person name="Xiao J."/>
            <person name="Feng Y."/>
            <person name="Chen Y."/>
            <person name="Sun X."/>
            <person name="Zhang Y."/>
            <person name="Marsh G.A."/>
            <person name="Crameri G."/>
            <person name="Broder C.C."/>
            <person name="Frey K.G."/>
            <person name="Wang L.F."/>
            <person name="Wang J."/>
        </authorList>
    </citation>
    <scope>NUCLEOTIDE SEQUENCE [LARGE SCALE GENOMIC DNA]</scope>
</reference>
<keyword evidence="4" id="KW-1185">Reference proteome</keyword>
<dbReference type="GO" id="GO:0006412">
    <property type="term" value="P:translation"/>
    <property type="evidence" value="ECO:0007669"/>
    <property type="project" value="InterPro"/>
</dbReference>
<dbReference type="EMBL" id="KB101591">
    <property type="protein sequence ID" value="ELK36527.1"/>
    <property type="molecule type" value="Genomic_DNA"/>
</dbReference>
<evidence type="ECO:0000256" key="1">
    <source>
        <dbReference type="SAM" id="Phobius"/>
    </source>
</evidence>
<protein>
    <submittedName>
        <fullName evidence="3">40S ribosomal protein S4</fullName>
    </submittedName>
</protein>
<dbReference type="Gene3D" id="2.30.30.30">
    <property type="match status" value="1"/>
</dbReference>
<keyword evidence="1" id="KW-0812">Transmembrane</keyword>
<dbReference type="Proteomes" id="UP000010556">
    <property type="component" value="Unassembled WGS sequence"/>
</dbReference>
<proteinExistence type="predicted"/>
<dbReference type="GO" id="GO:0022627">
    <property type="term" value="C:cytosolic small ribosomal subunit"/>
    <property type="evidence" value="ECO:0007669"/>
    <property type="project" value="TreeGrafter"/>
</dbReference>
<name>L5MDY2_MYODS</name>
<gene>
    <name evidence="3" type="ORF">MDA_GLEAN10021789</name>
</gene>
<keyword evidence="3" id="KW-0689">Ribosomal protein</keyword>
<dbReference type="InterPro" id="IPR014722">
    <property type="entry name" value="Rib_uL2_dom2"/>
</dbReference>
<feature type="transmembrane region" description="Helical" evidence="1">
    <location>
        <begin position="32"/>
        <end position="55"/>
    </location>
</feature>
<evidence type="ECO:0000313" key="3">
    <source>
        <dbReference type="EMBL" id="ELK36527.1"/>
    </source>
</evidence>
<dbReference type="InterPro" id="IPR032277">
    <property type="entry name" value="Ribosomal_eS4_C"/>
</dbReference>
<keyword evidence="1" id="KW-0472">Membrane</keyword>
<sequence>MKELPSCSDLAVAVLERKEPDSSWGRVIPPSAMGYVVAGALSALNLVYCTLVFAFHTLYDSNFAECPSHSRELVSAPSLQARLRDPTCWSDPTHTAAAPPQVLPAGERPQDVGSRECLVPLTHVWWILNRHLLDHYSSNGLLLKNTHIALTGLAQWIERQPVDSRVNDTIQIDLETDRITDCIKFDAGNLCMVTGGANLGRIGMITNRERHPGSFDGVHVKDANGNSFAAQLSNSFVTGKGNKPWISLPRGKGICLTIAEERDKRLAAK</sequence>
<dbReference type="PANTHER" id="PTHR11581">
    <property type="entry name" value="30S/40S RIBOSOMAL PROTEIN S4"/>
    <property type="match status" value="1"/>
</dbReference>
<dbReference type="CDD" id="cd06087">
    <property type="entry name" value="KOW_RPS4"/>
    <property type="match status" value="1"/>
</dbReference>
<dbReference type="FunFam" id="2.30.30.30:FF:000005">
    <property type="entry name" value="40S ribosomal protein S4"/>
    <property type="match status" value="1"/>
</dbReference>
<dbReference type="InterPro" id="IPR000876">
    <property type="entry name" value="Ribosomal_eS4"/>
</dbReference>
<dbReference type="InterPro" id="IPR041982">
    <property type="entry name" value="Ribosomal_eS4_KOW"/>
</dbReference>
<dbReference type="Pfam" id="PF16121">
    <property type="entry name" value="40S_S4_C"/>
    <property type="match status" value="1"/>
</dbReference>
<accession>L5MDY2</accession>
<dbReference type="PANTHER" id="PTHR11581:SF0">
    <property type="entry name" value="SMALL RIBOSOMAL SUBUNIT PROTEIN ES4"/>
    <property type="match status" value="1"/>
</dbReference>
<evidence type="ECO:0000259" key="2">
    <source>
        <dbReference type="Pfam" id="PF16121"/>
    </source>
</evidence>
<keyword evidence="1" id="KW-1133">Transmembrane helix</keyword>
<dbReference type="GO" id="GO:0003735">
    <property type="term" value="F:structural constituent of ribosome"/>
    <property type="evidence" value="ECO:0007669"/>
    <property type="project" value="InterPro"/>
</dbReference>
<keyword evidence="3" id="KW-0687">Ribonucleoprotein</keyword>
<dbReference type="GO" id="GO:0003723">
    <property type="term" value="F:RNA binding"/>
    <property type="evidence" value="ECO:0007669"/>
    <property type="project" value="TreeGrafter"/>
</dbReference>